<keyword evidence="3" id="KW-0255">Endonuclease</keyword>
<evidence type="ECO:0000313" key="5">
    <source>
        <dbReference type="Proteomes" id="UP000826616"/>
    </source>
</evidence>
<dbReference type="Gene3D" id="3.90.1570.10">
    <property type="entry name" value="tt1808, chain A"/>
    <property type="match status" value="1"/>
</dbReference>
<dbReference type="InterPro" id="IPR012296">
    <property type="entry name" value="Nuclease_put_TT1808"/>
</dbReference>
<keyword evidence="3" id="KW-0540">Nuclease</keyword>
<dbReference type="EMBL" id="CP080764">
    <property type="protein sequence ID" value="QYY41865.1"/>
    <property type="molecule type" value="Genomic_DNA"/>
</dbReference>
<keyword evidence="3" id="KW-0378">Hydrolase</keyword>
<sequence length="79" mass="9041">MSMAQERFVSIEEFYAMRGKTDNLLEYVDGVVFMSPSPSVKHQRISSRLHAKLFAFLEGKKSDCEVFHAPFTLHAFLSV</sequence>
<dbReference type="InterPro" id="IPR008538">
    <property type="entry name" value="Uma2"/>
</dbReference>
<accession>A0A1G7Z393</accession>
<evidence type="ECO:0000313" key="2">
    <source>
        <dbReference type="EMBL" id="QYY41865.1"/>
    </source>
</evidence>
<dbReference type="AlphaFoldDB" id="A0A1G7Z393"/>
<protein>
    <submittedName>
        <fullName evidence="3">Putative restriction endonuclease</fullName>
    </submittedName>
    <submittedName>
        <fullName evidence="2">Uma2 family endonuclease</fullName>
    </submittedName>
</protein>
<feature type="domain" description="Putative restriction endonuclease" evidence="1">
    <location>
        <begin position="12"/>
        <end position="72"/>
    </location>
</feature>
<dbReference type="SUPFAM" id="SSF52980">
    <property type="entry name" value="Restriction endonuclease-like"/>
    <property type="match status" value="1"/>
</dbReference>
<dbReference type="OrthoDB" id="9808428at2"/>
<dbReference type="Proteomes" id="UP000826616">
    <property type="component" value="Chromosome"/>
</dbReference>
<reference evidence="2 5" key="2">
    <citation type="submission" date="2021-08" db="EMBL/GenBank/DDBJ databases">
        <title>Complete genome sequence of the strain Aneurinibacillus thermoaerophilus CCM 8960.</title>
        <authorList>
            <person name="Musilova J."/>
            <person name="Kourilova X."/>
            <person name="Pernicova I."/>
            <person name="Bezdicek M."/>
            <person name="Lengerova M."/>
            <person name="Obruca S."/>
            <person name="Sedlar K."/>
        </authorList>
    </citation>
    <scope>NUCLEOTIDE SEQUENCE [LARGE SCALE GENOMIC DNA]</scope>
    <source>
        <strain evidence="2 5">CCM 8960</strain>
    </source>
</reference>
<evidence type="ECO:0000259" key="1">
    <source>
        <dbReference type="Pfam" id="PF05685"/>
    </source>
</evidence>
<dbReference type="EMBL" id="FNDE01000009">
    <property type="protein sequence ID" value="SDH03144.1"/>
    <property type="molecule type" value="Genomic_DNA"/>
</dbReference>
<organism evidence="3 4">
    <name type="scientific">Aneurinibacillus thermoaerophilus</name>
    <dbReference type="NCBI Taxonomy" id="143495"/>
    <lineage>
        <taxon>Bacteria</taxon>
        <taxon>Bacillati</taxon>
        <taxon>Bacillota</taxon>
        <taxon>Bacilli</taxon>
        <taxon>Bacillales</taxon>
        <taxon>Paenibacillaceae</taxon>
        <taxon>Aneurinibacillus group</taxon>
        <taxon>Aneurinibacillus</taxon>
    </lineage>
</organism>
<reference evidence="3 4" key="1">
    <citation type="submission" date="2016-10" db="EMBL/GenBank/DDBJ databases">
        <authorList>
            <person name="de Groot N.N."/>
        </authorList>
    </citation>
    <scope>NUCLEOTIDE SEQUENCE [LARGE SCALE GENOMIC DNA]</scope>
    <source>
        <strain evidence="3 4">L 420-91</strain>
    </source>
</reference>
<name>A0A1G7Z393_ANETH</name>
<dbReference type="Proteomes" id="UP000198956">
    <property type="component" value="Unassembled WGS sequence"/>
</dbReference>
<dbReference type="GO" id="GO:0004519">
    <property type="term" value="F:endonuclease activity"/>
    <property type="evidence" value="ECO:0007669"/>
    <property type="project" value="UniProtKB-KW"/>
</dbReference>
<dbReference type="Pfam" id="PF05685">
    <property type="entry name" value="Uma2"/>
    <property type="match status" value="1"/>
</dbReference>
<evidence type="ECO:0000313" key="4">
    <source>
        <dbReference type="Proteomes" id="UP000198956"/>
    </source>
</evidence>
<proteinExistence type="predicted"/>
<keyword evidence="5" id="KW-1185">Reference proteome</keyword>
<dbReference type="InterPro" id="IPR011335">
    <property type="entry name" value="Restrct_endonuc-II-like"/>
</dbReference>
<evidence type="ECO:0000313" key="3">
    <source>
        <dbReference type="EMBL" id="SDH03144.1"/>
    </source>
</evidence>
<gene>
    <name evidence="2" type="ORF">K3F53_13300</name>
    <name evidence="3" type="ORF">SAMN04489735_10098</name>
</gene>